<evidence type="ECO:0000256" key="1">
    <source>
        <dbReference type="ARBA" id="ARBA00010669"/>
    </source>
</evidence>
<evidence type="ECO:0000256" key="5">
    <source>
        <dbReference type="ARBA" id="ARBA00022801"/>
    </source>
</evidence>
<comment type="catalytic activity">
    <reaction evidence="7 8">
        <text>adenosine(34) in tRNA + H2O + H(+) = inosine(34) in tRNA + NH4(+)</text>
        <dbReference type="Rhea" id="RHEA:43168"/>
        <dbReference type="Rhea" id="RHEA-COMP:10373"/>
        <dbReference type="Rhea" id="RHEA-COMP:10374"/>
        <dbReference type="ChEBI" id="CHEBI:15377"/>
        <dbReference type="ChEBI" id="CHEBI:15378"/>
        <dbReference type="ChEBI" id="CHEBI:28938"/>
        <dbReference type="ChEBI" id="CHEBI:74411"/>
        <dbReference type="ChEBI" id="CHEBI:82852"/>
        <dbReference type="EC" id="3.5.4.33"/>
    </reaction>
</comment>
<dbReference type="Gene3D" id="3.40.140.10">
    <property type="entry name" value="Cytidine Deaminase, domain 2"/>
    <property type="match status" value="1"/>
</dbReference>
<keyword evidence="11" id="KW-1185">Reference proteome</keyword>
<dbReference type="GO" id="GO:0052717">
    <property type="term" value="F:tRNA-specific adenosine-34 deaminase activity"/>
    <property type="evidence" value="ECO:0007669"/>
    <property type="project" value="UniProtKB-UniRule"/>
</dbReference>
<dbReference type="EC" id="3.5.4.33" evidence="8"/>
<keyword evidence="5 8" id="KW-0378">Hydrolase</keyword>
<dbReference type="InterPro" id="IPR016193">
    <property type="entry name" value="Cytidine_deaminase-like"/>
</dbReference>
<gene>
    <name evidence="8" type="primary">tadA</name>
    <name evidence="10" type="ORF">FC96_GL001760</name>
</gene>
<evidence type="ECO:0000256" key="2">
    <source>
        <dbReference type="ARBA" id="ARBA00011738"/>
    </source>
</evidence>
<evidence type="ECO:0000256" key="3">
    <source>
        <dbReference type="ARBA" id="ARBA00022694"/>
    </source>
</evidence>
<feature type="binding site" evidence="8">
    <location>
        <position position="88"/>
    </location>
    <ligand>
        <name>Zn(2+)</name>
        <dbReference type="ChEBI" id="CHEBI:29105"/>
        <note>catalytic</note>
    </ligand>
</feature>
<dbReference type="PATRIC" id="fig|1302272.5.peg.1786"/>
<comment type="similarity">
    <text evidence="1">Belongs to the cytidine and deoxycytidylate deaminase family. ADAT2 subfamily.</text>
</comment>
<dbReference type="Proteomes" id="UP000050911">
    <property type="component" value="Unassembled WGS sequence"/>
</dbReference>
<evidence type="ECO:0000259" key="9">
    <source>
        <dbReference type="PROSITE" id="PS51747"/>
    </source>
</evidence>
<accession>A0A0R1HNM1</accession>
<feature type="binding site" evidence="8">
    <location>
        <position position="91"/>
    </location>
    <ligand>
        <name>Zn(2+)</name>
        <dbReference type="ChEBI" id="CHEBI:29105"/>
        <note>catalytic</note>
    </ligand>
</feature>
<organism evidence="10 11">
    <name type="scientific">Secundilactobacillus kimchicus JCM 15530</name>
    <dbReference type="NCBI Taxonomy" id="1302272"/>
    <lineage>
        <taxon>Bacteria</taxon>
        <taxon>Bacillati</taxon>
        <taxon>Bacillota</taxon>
        <taxon>Bacilli</taxon>
        <taxon>Lactobacillales</taxon>
        <taxon>Lactobacillaceae</taxon>
        <taxon>Secundilactobacillus</taxon>
    </lineage>
</organism>
<keyword evidence="3 8" id="KW-0819">tRNA processing</keyword>
<reference evidence="10 11" key="1">
    <citation type="journal article" date="2015" name="Genome Announc.">
        <title>Expanding the biotechnology potential of lactobacilli through comparative genomics of 213 strains and associated genera.</title>
        <authorList>
            <person name="Sun Z."/>
            <person name="Harris H.M."/>
            <person name="McCann A."/>
            <person name="Guo C."/>
            <person name="Argimon S."/>
            <person name="Zhang W."/>
            <person name="Yang X."/>
            <person name="Jeffery I.B."/>
            <person name="Cooney J.C."/>
            <person name="Kagawa T.F."/>
            <person name="Liu W."/>
            <person name="Song Y."/>
            <person name="Salvetti E."/>
            <person name="Wrobel A."/>
            <person name="Rasinkangas P."/>
            <person name="Parkhill J."/>
            <person name="Rea M.C."/>
            <person name="O'Sullivan O."/>
            <person name="Ritari J."/>
            <person name="Douillard F.P."/>
            <person name="Paul Ross R."/>
            <person name="Yang R."/>
            <person name="Briner A.E."/>
            <person name="Felis G.E."/>
            <person name="de Vos W.M."/>
            <person name="Barrangou R."/>
            <person name="Klaenhammer T.R."/>
            <person name="Caufield P.W."/>
            <person name="Cui Y."/>
            <person name="Zhang H."/>
            <person name="O'Toole P.W."/>
        </authorList>
    </citation>
    <scope>NUCLEOTIDE SEQUENCE [LARGE SCALE GENOMIC DNA]</scope>
    <source>
        <strain evidence="10 11">JCM 15530</strain>
    </source>
</reference>
<dbReference type="PANTHER" id="PTHR11079:SF202">
    <property type="entry name" value="TRNA-SPECIFIC ADENOSINE DEAMINASE"/>
    <property type="match status" value="1"/>
</dbReference>
<name>A0A0R1HNM1_9LACO</name>
<dbReference type="PROSITE" id="PS00903">
    <property type="entry name" value="CYT_DCMP_DEAMINASES_1"/>
    <property type="match status" value="1"/>
</dbReference>
<dbReference type="STRING" id="1302272.FC96_GL001760"/>
<dbReference type="HAMAP" id="MF_00972">
    <property type="entry name" value="tRNA_aden_deaminase"/>
    <property type="match status" value="1"/>
</dbReference>
<dbReference type="InterPro" id="IPR058535">
    <property type="entry name" value="MafB19-deam"/>
</dbReference>
<evidence type="ECO:0000256" key="6">
    <source>
        <dbReference type="ARBA" id="ARBA00022833"/>
    </source>
</evidence>
<comment type="function">
    <text evidence="8">Catalyzes the deamination of adenosine to inosine at the wobble position 34 of tRNA(Arg2).</text>
</comment>
<dbReference type="InterPro" id="IPR002125">
    <property type="entry name" value="CMP_dCMP_dom"/>
</dbReference>
<sequence>MANKMLGRDDHYMWAAIEEAQKAALVGEVPIGAVIVYEGEIIGRGHNLREHSQNALLHAEMVAIEEANAVLHSWRLTGCQLYVTLEPCVMCSGAIVNARLDRVVFGARDPKAGGTKTLYEILSDNRLNHQVDVTEGVLADEASQLLKTFFRAARNRRKAAKKIAQDSN</sequence>
<dbReference type="EMBL" id="AZCX01000004">
    <property type="protein sequence ID" value="KRK48031.1"/>
    <property type="molecule type" value="Genomic_DNA"/>
</dbReference>
<dbReference type="FunFam" id="3.40.140.10:FF:000005">
    <property type="entry name" value="tRNA-specific adenosine deaminase"/>
    <property type="match status" value="1"/>
</dbReference>
<dbReference type="InterPro" id="IPR028883">
    <property type="entry name" value="tRNA_aden_deaminase"/>
</dbReference>
<evidence type="ECO:0000256" key="8">
    <source>
        <dbReference type="HAMAP-Rule" id="MF_00972"/>
    </source>
</evidence>
<evidence type="ECO:0000256" key="4">
    <source>
        <dbReference type="ARBA" id="ARBA00022723"/>
    </source>
</evidence>
<dbReference type="GO" id="GO:0002100">
    <property type="term" value="P:tRNA wobble adenosine to inosine editing"/>
    <property type="evidence" value="ECO:0007669"/>
    <property type="project" value="UniProtKB-UniRule"/>
</dbReference>
<feature type="active site" description="Proton donor" evidence="8">
    <location>
        <position position="60"/>
    </location>
</feature>
<keyword evidence="4 8" id="KW-0479">Metal-binding</keyword>
<dbReference type="NCBIfam" id="NF008113">
    <property type="entry name" value="PRK10860.1"/>
    <property type="match status" value="1"/>
</dbReference>
<dbReference type="Pfam" id="PF14437">
    <property type="entry name" value="MafB19-deam"/>
    <property type="match status" value="1"/>
</dbReference>
<dbReference type="SUPFAM" id="SSF53927">
    <property type="entry name" value="Cytidine deaminase-like"/>
    <property type="match status" value="1"/>
</dbReference>
<dbReference type="PANTHER" id="PTHR11079">
    <property type="entry name" value="CYTOSINE DEAMINASE FAMILY MEMBER"/>
    <property type="match status" value="1"/>
</dbReference>
<dbReference type="InterPro" id="IPR016192">
    <property type="entry name" value="APOBEC/CMP_deaminase_Zn-bd"/>
</dbReference>
<dbReference type="PROSITE" id="PS51747">
    <property type="entry name" value="CYT_DCMP_DEAMINASES_2"/>
    <property type="match status" value="1"/>
</dbReference>
<dbReference type="GO" id="GO:0008270">
    <property type="term" value="F:zinc ion binding"/>
    <property type="evidence" value="ECO:0007669"/>
    <property type="project" value="UniProtKB-UniRule"/>
</dbReference>
<evidence type="ECO:0000313" key="11">
    <source>
        <dbReference type="Proteomes" id="UP000050911"/>
    </source>
</evidence>
<comment type="subunit">
    <text evidence="2 8">Homodimer.</text>
</comment>
<comment type="caution">
    <text evidence="10">The sequence shown here is derived from an EMBL/GenBank/DDBJ whole genome shotgun (WGS) entry which is preliminary data.</text>
</comment>
<feature type="binding site" evidence="8">
    <location>
        <position position="58"/>
    </location>
    <ligand>
        <name>Zn(2+)</name>
        <dbReference type="ChEBI" id="CHEBI:29105"/>
        <note>catalytic</note>
    </ligand>
</feature>
<feature type="domain" description="CMP/dCMP-type deaminase" evidence="9">
    <location>
        <begin position="7"/>
        <end position="132"/>
    </location>
</feature>
<protein>
    <recommendedName>
        <fullName evidence="8">tRNA-specific adenosine deaminase</fullName>
        <ecNumber evidence="8">3.5.4.33</ecNumber>
    </recommendedName>
</protein>
<comment type="cofactor">
    <cofactor evidence="8">
        <name>Zn(2+)</name>
        <dbReference type="ChEBI" id="CHEBI:29105"/>
    </cofactor>
    <text evidence="8">Binds 1 zinc ion per subunit.</text>
</comment>
<keyword evidence="6 8" id="KW-0862">Zinc</keyword>
<evidence type="ECO:0000256" key="7">
    <source>
        <dbReference type="ARBA" id="ARBA00048045"/>
    </source>
</evidence>
<evidence type="ECO:0000313" key="10">
    <source>
        <dbReference type="EMBL" id="KRK48031.1"/>
    </source>
</evidence>
<dbReference type="CDD" id="cd01285">
    <property type="entry name" value="nucleoside_deaminase"/>
    <property type="match status" value="1"/>
</dbReference>
<proteinExistence type="inferred from homology"/>
<dbReference type="AlphaFoldDB" id="A0A0R1HNM1"/>